<accession>A0A1G4IV99</accession>
<dbReference type="STRING" id="1266660.A0A1G4IV99"/>
<feature type="transmembrane region" description="Helical" evidence="7">
    <location>
        <begin position="88"/>
        <end position="108"/>
    </location>
</feature>
<keyword evidence="9" id="KW-1185">Reference proteome</keyword>
<dbReference type="GO" id="GO:0006882">
    <property type="term" value="P:intracellular zinc ion homeostasis"/>
    <property type="evidence" value="ECO:0007669"/>
    <property type="project" value="EnsemblFungi"/>
</dbReference>
<dbReference type="GO" id="GO:0038023">
    <property type="term" value="F:signaling receptor activity"/>
    <property type="evidence" value="ECO:0007669"/>
    <property type="project" value="TreeGrafter"/>
</dbReference>
<dbReference type="PANTHER" id="PTHR20855">
    <property type="entry name" value="ADIPOR/PROGESTIN RECEPTOR-RELATED"/>
    <property type="match status" value="1"/>
</dbReference>
<name>A0A1G4IV99_9SACH</name>
<proteinExistence type="inferred from homology"/>
<evidence type="ECO:0000256" key="5">
    <source>
        <dbReference type="ARBA" id="ARBA00023136"/>
    </source>
</evidence>
<keyword evidence="6" id="KW-0862">Zinc</keyword>
<keyword evidence="5 7" id="KW-0472">Membrane</keyword>
<sequence>MNEVKMTHRKFAGAPLAEHLAAKNKGRISLLNSPSREQVSKRRLYKWSEIPEWQRDNEHIISGYVIETNSLWACLDSLFYLHNETVNVYSHLLPGICFFLVIVFNFYVLERFETTSLIDYCVIDFFFLGAFTCLMMSSLFHCLKCHSLEIAIFGNKLDYLGIVVLIVSSMVSILYYGFHDNKSFFFMFSGLTVIFGIACAIVSLGETFRSRDWRPYRASLFVAFGLSALLPVIAGLLKYGFKETWARIQLQWVILEGVFYISGAILYGIRFPERLAPGKFDIWGNSHQLFHLLVVVAALCHLRALIGSYELFHSQFFQ</sequence>
<dbReference type="GO" id="GO:0005886">
    <property type="term" value="C:plasma membrane"/>
    <property type="evidence" value="ECO:0007669"/>
    <property type="project" value="EnsemblFungi"/>
</dbReference>
<dbReference type="GO" id="GO:0046872">
    <property type="term" value="F:metal ion binding"/>
    <property type="evidence" value="ECO:0007669"/>
    <property type="project" value="UniProtKB-KW"/>
</dbReference>
<evidence type="ECO:0000256" key="7">
    <source>
        <dbReference type="SAM" id="Phobius"/>
    </source>
</evidence>
<dbReference type="PANTHER" id="PTHR20855:SF52">
    <property type="entry name" value="ADIPONECTIN RECEPTOR PROTEIN"/>
    <property type="match status" value="1"/>
</dbReference>
<dbReference type="OrthoDB" id="529367at2759"/>
<keyword evidence="3 7" id="KW-0812">Transmembrane</keyword>
<feature type="transmembrane region" description="Helical" evidence="7">
    <location>
        <begin position="120"/>
        <end position="139"/>
    </location>
</feature>
<dbReference type="EMBL" id="LT598456">
    <property type="protein sequence ID" value="SCU80920.1"/>
    <property type="molecule type" value="Genomic_DNA"/>
</dbReference>
<keyword evidence="4 7" id="KW-1133">Transmembrane helix</keyword>
<feature type="transmembrane region" description="Helical" evidence="7">
    <location>
        <begin position="159"/>
        <end position="178"/>
    </location>
</feature>
<protein>
    <submittedName>
        <fullName evidence="8">LADA_0B10220g1_1</fullName>
    </submittedName>
</protein>
<feature type="binding site" evidence="6">
    <location>
        <position position="141"/>
    </location>
    <ligand>
        <name>Zn(2+)</name>
        <dbReference type="ChEBI" id="CHEBI:29105"/>
    </ligand>
</feature>
<dbReference type="GO" id="GO:0009636">
    <property type="term" value="P:response to toxic substance"/>
    <property type="evidence" value="ECO:0007669"/>
    <property type="project" value="EnsemblFungi"/>
</dbReference>
<evidence type="ECO:0000313" key="9">
    <source>
        <dbReference type="Proteomes" id="UP000190274"/>
    </source>
</evidence>
<comment type="similarity">
    <text evidence="2">Belongs to the ADIPOR family.</text>
</comment>
<comment type="subcellular location">
    <subcellularLocation>
        <location evidence="1">Membrane</location>
        <topology evidence="1">Multi-pass membrane protein</topology>
    </subcellularLocation>
</comment>
<feature type="transmembrane region" description="Helical" evidence="7">
    <location>
        <begin position="289"/>
        <end position="312"/>
    </location>
</feature>
<evidence type="ECO:0000256" key="2">
    <source>
        <dbReference type="ARBA" id="ARBA00007018"/>
    </source>
</evidence>
<feature type="transmembrane region" description="Helical" evidence="7">
    <location>
        <begin position="216"/>
        <end position="237"/>
    </location>
</feature>
<feature type="binding site" evidence="6">
    <location>
        <position position="287"/>
    </location>
    <ligand>
        <name>Zn(2+)</name>
        <dbReference type="ChEBI" id="CHEBI:29105"/>
    </ligand>
</feature>
<dbReference type="InterPro" id="IPR004254">
    <property type="entry name" value="AdipoR/HlyIII-related"/>
</dbReference>
<organism evidence="8 9">
    <name type="scientific">Lachancea dasiensis</name>
    <dbReference type="NCBI Taxonomy" id="1072105"/>
    <lineage>
        <taxon>Eukaryota</taxon>
        <taxon>Fungi</taxon>
        <taxon>Dikarya</taxon>
        <taxon>Ascomycota</taxon>
        <taxon>Saccharomycotina</taxon>
        <taxon>Saccharomycetes</taxon>
        <taxon>Saccharomycetales</taxon>
        <taxon>Saccharomycetaceae</taxon>
        <taxon>Lachancea</taxon>
    </lineage>
</organism>
<keyword evidence="6" id="KW-0479">Metal-binding</keyword>
<evidence type="ECO:0000256" key="1">
    <source>
        <dbReference type="ARBA" id="ARBA00004141"/>
    </source>
</evidence>
<dbReference type="AlphaFoldDB" id="A0A1G4IV99"/>
<reference evidence="9" key="1">
    <citation type="submission" date="2016-03" db="EMBL/GenBank/DDBJ databases">
        <authorList>
            <person name="Devillers H."/>
        </authorList>
    </citation>
    <scope>NUCLEOTIDE SEQUENCE [LARGE SCALE GENOMIC DNA]</scope>
</reference>
<gene>
    <name evidence="8" type="ORF">LADA_0B10220G</name>
</gene>
<feature type="transmembrane region" description="Helical" evidence="7">
    <location>
        <begin position="185"/>
        <end position="204"/>
    </location>
</feature>
<evidence type="ECO:0000256" key="6">
    <source>
        <dbReference type="PIRSR" id="PIRSR604254-1"/>
    </source>
</evidence>
<dbReference type="GO" id="GO:0000122">
    <property type="term" value="P:negative regulation of transcription by RNA polymerase II"/>
    <property type="evidence" value="ECO:0007669"/>
    <property type="project" value="EnsemblFungi"/>
</dbReference>
<evidence type="ECO:0000256" key="3">
    <source>
        <dbReference type="ARBA" id="ARBA00022692"/>
    </source>
</evidence>
<evidence type="ECO:0000256" key="4">
    <source>
        <dbReference type="ARBA" id="ARBA00022989"/>
    </source>
</evidence>
<dbReference type="Proteomes" id="UP000190274">
    <property type="component" value="Chromosome B"/>
</dbReference>
<dbReference type="Pfam" id="PF03006">
    <property type="entry name" value="HlyIII"/>
    <property type="match status" value="1"/>
</dbReference>
<feature type="transmembrane region" description="Helical" evidence="7">
    <location>
        <begin position="249"/>
        <end position="269"/>
    </location>
</feature>
<evidence type="ECO:0000313" key="8">
    <source>
        <dbReference type="EMBL" id="SCU80920.1"/>
    </source>
</evidence>
<feature type="binding site" evidence="6">
    <location>
        <position position="291"/>
    </location>
    <ligand>
        <name>Zn(2+)</name>
        <dbReference type="ChEBI" id="CHEBI:29105"/>
    </ligand>
</feature>